<evidence type="ECO:0000256" key="8">
    <source>
        <dbReference type="SAM" id="Phobius"/>
    </source>
</evidence>
<dbReference type="GO" id="GO:0005886">
    <property type="term" value="C:plasma membrane"/>
    <property type="evidence" value="ECO:0007669"/>
    <property type="project" value="UniProtKB-SubCell"/>
</dbReference>
<accession>A0AAE2YQ71</accession>
<evidence type="ECO:0000256" key="7">
    <source>
        <dbReference type="RuleBase" id="RU003879"/>
    </source>
</evidence>
<keyword evidence="5 8" id="KW-1133">Transmembrane helix</keyword>
<dbReference type="PANTHER" id="PTHR30558">
    <property type="entry name" value="EXBD MEMBRANE COMPONENT OF PMF-DRIVEN MACROMOLECULE IMPORT SYSTEM"/>
    <property type="match status" value="1"/>
</dbReference>
<dbReference type="InterPro" id="IPR003400">
    <property type="entry name" value="ExbD"/>
</dbReference>
<evidence type="ECO:0000256" key="1">
    <source>
        <dbReference type="ARBA" id="ARBA00004162"/>
    </source>
</evidence>
<organism evidence="9 10">
    <name type="scientific">Igneacidithiobacillus copahuensis</name>
    <dbReference type="NCBI Taxonomy" id="2724909"/>
    <lineage>
        <taxon>Bacteria</taxon>
        <taxon>Pseudomonadati</taxon>
        <taxon>Pseudomonadota</taxon>
        <taxon>Acidithiobacillia</taxon>
        <taxon>Acidithiobacillales</taxon>
        <taxon>Acidithiobacillaceae</taxon>
        <taxon>Igneacidithiobacillus</taxon>
    </lineage>
</organism>
<sequence>MNFRSRGGRNEEPEINVISMVDIVLVLLLFFMVTTSFVQHSHISMQLPKAQQAAKGEPKTPITIDLSATGQVAIDGHGLPMSDLLARLKALAAEDPERVIVLRADKDATQQYVIDVLDAAQAAGLTRISFATLSPAGR</sequence>
<comment type="subcellular location">
    <subcellularLocation>
        <location evidence="1">Cell membrane</location>
        <topology evidence="1">Single-pass membrane protein</topology>
    </subcellularLocation>
    <subcellularLocation>
        <location evidence="7">Cell membrane</location>
        <topology evidence="7">Single-pass type II membrane protein</topology>
    </subcellularLocation>
</comment>
<keyword evidence="7" id="KW-0813">Transport</keyword>
<evidence type="ECO:0000256" key="4">
    <source>
        <dbReference type="ARBA" id="ARBA00022692"/>
    </source>
</evidence>
<dbReference type="Proteomes" id="UP001197378">
    <property type="component" value="Unassembled WGS sequence"/>
</dbReference>
<name>A0AAE2YQ71_9PROT</name>
<reference evidence="9" key="1">
    <citation type="journal article" date="2021" name="ISME J.">
        <title>Genomic evolution of the class Acidithiobacillia: deep-branching Proteobacteria living in extreme acidic conditions.</title>
        <authorList>
            <person name="Moya-Beltran A."/>
            <person name="Beard S."/>
            <person name="Rojas-Villalobos C."/>
            <person name="Issotta F."/>
            <person name="Gallardo Y."/>
            <person name="Ulloa R."/>
            <person name="Giaveno A."/>
            <person name="Degli Esposti M."/>
            <person name="Johnson D.B."/>
            <person name="Quatrini R."/>
        </authorList>
    </citation>
    <scope>NUCLEOTIDE SEQUENCE</scope>
    <source>
        <strain evidence="9">VAN18-1</strain>
    </source>
</reference>
<dbReference type="Pfam" id="PF02472">
    <property type="entry name" value="ExbD"/>
    <property type="match status" value="1"/>
</dbReference>
<evidence type="ECO:0000313" key="10">
    <source>
        <dbReference type="Proteomes" id="UP001197378"/>
    </source>
</evidence>
<feature type="transmembrane region" description="Helical" evidence="8">
    <location>
        <begin position="15"/>
        <end position="38"/>
    </location>
</feature>
<evidence type="ECO:0000256" key="2">
    <source>
        <dbReference type="ARBA" id="ARBA00005811"/>
    </source>
</evidence>
<proteinExistence type="inferred from homology"/>
<keyword evidence="4 7" id="KW-0812">Transmembrane</keyword>
<evidence type="ECO:0000256" key="5">
    <source>
        <dbReference type="ARBA" id="ARBA00022989"/>
    </source>
</evidence>
<gene>
    <name evidence="9" type="ORF">HFQ13_07130</name>
</gene>
<keyword evidence="6 8" id="KW-0472">Membrane</keyword>
<dbReference type="PANTHER" id="PTHR30558:SF3">
    <property type="entry name" value="BIOPOLYMER TRANSPORT PROTEIN EXBD-RELATED"/>
    <property type="match status" value="1"/>
</dbReference>
<evidence type="ECO:0000256" key="3">
    <source>
        <dbReference type="ARBA" id="ARBA00022475"/>
    </source>
</evidence>
<dbReference type="GO" id="GO:0015031">
    <property type="term" value="P:protein transport"/>
    <property type="evidence" value="ECO:0007669"/>
    <property type="project" value="UniProtKB-KW"/>
</dbReference>
<keyword evidence="7" id="KW-0653">Protein transport</keyword>
<evidence type="ECO:0000313" key="9">
    <source>
        <dbReference type="EMBL" id="MBU2787976.1"/>
    </source>
</evidence>
<keyword evidence="3" id="KW-1003">Cell membrane</keyword>
<dbReference type="EMBL" id="JAAXYO010000090">
    <property type="protein sequence ID" value="MBU2787976.1"/>
    <property type="molecule type" value="Genomic_DNA"/>
</dbReference>
<dbReference type="AlphaFoldDB" id="A0AAE2YQ71"/>
<keyword evidence="10" id="KW-1185">Reference proteome</keyword>
<protein>
    <submittedName>
        <fullName evidence="9">Biopolymer transporter ExbD</fullName>
    </submittedName>
</protein>
<evidence type="ECO:0000256" key="6">
    <source>
        <dbReference type="ARBA" id="ARBA00023136"/>
    </source>
</evidence>
<dbReference type="GO" id="GO:0022857">
    <property type="term" value="F:transmembrane transporter activity"/>
    <property type="evidence" value="ECO:0007669"/>
    <property type="project" value="InterPro"/>
</dbReference>
<comment type="similarity">
    <text evidence="2 7">Belongs to the ExbD/TolR family.</text>
</comment>
<dbReference type="Gene3D" id="3.30.420.270">
    <property type="match status" value="1"/>
</dbReference>
<dbReference type="RefSeq" id="WP_215872625.1">
    <property type="nucleotide sequence ID" value="NZ_JAAXYO010000090.1"/>
</dbReference>
<comment type="caution">
    <text evidence="9">The sequence shown here is derived from an EMBL/GenBank/DDBJ whole genome shotgun (WGS) entry which is preliminary data.</text>
</comment>